<name>A0A9X0CBZ0_9EURO</name>
<dbReference type="Pfam" id="PF11017">
    <property type="entry name" value="DUF2855"/>
    <property type="match status" value="1"/>
</dbReference>
<gene>
    <name evidence="1" type="ORF">N7463_001383</name>
</gene>
<evidence type="ECO:0000313" key="2">
    <source>
        <dbReference type="Proteomes" id="UP001149954"/>
    </source>
</evidence>
<dbReference type="Proteomes" id="UP001149954">
    <property type="component" value="Unassembled WGS sequence"/>
</dbReference>
<reference evidence="1" key="1">
    <citation type="submission" date="2022-12" db="EMBL/GenBank/DDBJ databases">
        <authorList>
            <person name="Petersen C."/>
        </authorList>
    </citation>
    <scope>NUCLEOTIDE SEQUENCE</scope>
    <source>
        <strain evidence="1">IBT 29495</strain>
    </source>
</reference>
<comment type="caution">
    <text evidence="1">The sequence shown here is derived from an EMBL/GenBank/DDBJ whole genome shotgun (WGS) entry which is preliminary data.</text>
</comment>
<dbReference type="AlphaFoldDB" id="A0A9X0CBZ0"/>
<accession>A0A9X0CBZ0</accession>
<dbReference type="EMBL" id="JAPWDS010000001">
    <property type="protein sequence ID" value="KAJ5520930.1"/>
    <property type="molecule type" value="Genomic_DNA"/>
</dbReference>
<proteinExistence type="predicted"/>
<sequence length="441" mass="48327">MGVHVVSKLDNRQHASFDLEVAAQKELSESSVRIRTQLISLTSNNLTYALMGGFLRWWDAYPVSEDYPAPYNDPAAWGIVPAWGYATVEETTISDLPKGTLLFGFWPTTSTPTDLKLKRGSPEGHWIETSDHRQQLMPLYNRYTVTPSSTPISDLTIALNPQSDSAQDELDRMAWTALFIGGVAGYVLSEYVFSSDPNQPPIHPLGNQAGLPWTLSDGDLSSAIVVNLAASTNTARVFSYYLSRKPDGSAPLGLLQVTSGVSRIAESGRNLASVPSKAVGYVDIKSEENAEWLASRKAEKIVIVDFGGRPNALEDTLSLIKNHAELQSCKVVIVQVGNEQKVYSMEEMIAGREATAKLGKVQYNTSGVQDTILDSVDLEAYFKTRTTQWERWLDERHLSVPGKQIVFGRGVSGANGVEGGWERLCHGQVGGDEGLVYKIQT</sequence>
<evidence type="ECO:0000313" key="1">
    <source>
        <dbReference type="EMBL" id="KAJ5520930.1"/>
    </source>
</evidence>
<protein>
    <submittedName>
        <fullName evidence="1">Uncharacterized protein</fullName>
    </submittedName>
</protein>
<dbReference type="OrthoDB" id="192702at2759"/>
<keyword evidence="2" id="KW-1185">Reference proteome</keyword>
<dbReference type="InterPro" id="IPR021276">
    <property type="entry name" value="DUF2855"/>
</dbReference>
<organism evidence="1 2">
    <name type="scientific">Penicillium fimorum</name>
    <dbReference type="NCBI Taxonomy" id="1882269"/>
    <lineage>
        <taxon>Eukaryota</taxon>
        <taxon>Fungi</taxon>
        <taxon>Dikarya</taxon>
        <taxon>Ascomycota</taxon>
        <taxon>Pezizomycotina</taxon>
        <taxon>Eurotiomycetes</taxon>
        <taxon>Eurotiomycetidae</taxon>
        <taxon>Eurotiales</taxon>
        <taxon>Aspergillaceae</taxon>
        <taxon>Penicillium</taxon>
    </lineage>
</organism>
<reference evidence="1" key="2">
    <citation type="journal article" date="2023" name="IMA Fungus">
        <title>Comparative genomic study of the Penicillium genus elucidates a diverse pangenome and 15 lateral gene transfer events.</title>
        <authorList>
            <person name="Petersen C."/>
            <person name="Sorensen T."/>
            <person name="Nielsen M.R."/>
            <person name="Sondergaard T.E."/>
            <person name="Sorensen J.L."/>
            <person name="Fitzpatrick D.A."/>
            <person name="Frisvad J.C."/>
            <person name="Nielsen K.L."/>
        </authorList>
    </citation>
    <scope>NUCLEOTIDE SEQUENCE</scope>
    <source>
        <strain evidence="1">IBT 29495</strain>
    </source>
</reference>